<name>A0A8H6KSS6_9PEZI</name>
<keyword evidence="2" id="KW-0813">Transport</keyword>
<organism evidence="9 10">
    <name type="scientific">Colletotrichum plurivorum</name>
    <dbReference type="NCBI Taxonomy" id="2175906"/>
    <lineage>
        <taxon>Eukaryota</taxon>
        <taxon>Fungi</taxon>
        <taxon>Dikarya</taxon>
        <taxon>Ascomycota</taxon>
        <taxon>Pezizomycotina</taxon>
        <taxon>Sordariomycetes</taxon>
        <taxon>Hypocreomycetidae</taxon>
        <taxon>Glomerellales</taxon>
        <taxon>Glomerellaceae</taxon>
        <taxon>Colletotrichum</taxon>
        <taxon>Colletotrichum orchidearum species complex</taxon>
    </lineage>
</organism>
<feature type="compositionally biased region" description="Basic and acidic residues" evidence="6">
    <location>
        <begin position="37"/>
        <end position="52"/>
    </location>
</feature>
<evidence type="ECO:0000259" key="8">
    <source>
        <dbReference type="PROSITE" id="PS50850"/>
    </source>
</evidence>
<feature type="transmembrane region" description="Helical" evidence="7">
    <location>
        <begin position="221"/>
        <end position="244"/>
    </location>
</feature>
<feature type="transmembrane region" description="Helical" evidence="7">
    <location>
        <begin position="264"/>
        <end position="283"/>
    </location>
</feature>
<protein>
    <submittedName>
        <fullName evidence="9">GliA</fullName>
    </submittedName>
</protein>
<accession>A0A8H6KSS6</accession>
<comment type="caution">
    <text evidence="9">The sequence shown here is derived from an EMBL/GenBank/DDBJ whole genome shotgun (WGS) entry which is preliminary data.</text>
</comment>
<dbReference type="InterPro" id="IPR036259">
    <property type="entry name" value="MFS_trans_sf"/>
</dbReference>
<evidence type="ECO:0000256" key="4">
    <source>
        <dbReference type="ARBA" id="ARBA00022989"/>
    </source>
</evidence>
<keyword evidence="4 7" id="KW-1133">Transmembrane helix</keyword>
<feature type="transmembrane region" description="Helical" evidence="7">
    <location>
        <begin position="193"/>
        <end position="215"/>
    </location>
</feature>
<dbReference type="EMBL" id="WIGO01000032">
    <property type="protein sequence ID" value="KAF6836453.1"/>
    <property type="molecule type" value="Genomic_DNA"/>
</dbReference>
<dbReference type="AlphaFoldDB" id="A0A8H6KSS6"/>
<feature type="transmembrane region" description="Helical" evidence="7">
    <location>
        <begin position="161"/>
        <end position="186"/>
    </location>
</feature>
<feature type="transmembrane region" description="Helical" evidence="7">
    <location>
        <begin position="108"/>
        <end position="128"/>
    </location>
</feature>
<evidence type="ECO:0000256" key="7">
    <source>
        <dbReference type="SAM" id="Phobius"/>
    </source>
</evidence>
<dbReference type="PANTHER" id="PTHR23501:SF177">
    <property type="entry name" value="MAJOR FACILITATOR SUPERFAMILY (MFS) PROFILE DOMAIN-CONTAINING PROTEIN-RELATED"/>
    <property type="match status" value="1"/>
</dbReference>
<evidence type="ECO:0000256" key="1">
    <source>
        <dbReference type="ARBA" id="ARBA00004141"/>
    </source>
</evidence>
<keyword evidence="10" id="KW-1185">Reference proteome</keyword>
<feature type="transmembrane region" description="Helical" evidence="7">
    <location>
        <begin position="295"/>
        <end position="313"/>
    </location>
</feature>
<comment type="subcellular location">
    <subcellularLocation>
        <location evidence="1">Membrane</location>
        <topology evidence="1">Multi-pass membrane protein</topology>
    </subcellularLocation>
</comment>
<keyword evidence="5 7" id="KW-0472">Membrane</keyword>
<feature type="transmembrane region" description="Helical" evidence="7">
    <location>
        <begin position="462"/>
        <end position="485"/>
    </location>
</feature>
<dbReference type="Gene3D" id="1.20.1250.20">
    <property type="entry name" value="MFS general substrate transporter like domains"/>
    <property type="match status" value="1"/>
</dbReference>
<feature type="domain" description="Major facilitator superfamily (MFS) profile" evidence="8">
    <location>
        <begin position="71"/>
        <end position="526"/>
    </location>
</feature>
<evidence type="ECO:0000256" key="3">
    <source>
        <dbReference type="ARBA" id="ARBA00022692"/>
    </source>
</evidence>
<proteinExistence type="predicted"/>
<dbReference type="PANTHER" id="PTHR23501">
    <property type="entry name" value="MAJOR FACILITATOR SUPERFAMILY"/>
    <property type="match status" value="1"/>
</dbReference>
<dbReference type="Gene3D" id="1.20.1720.10">
    <property type="entry name" value="Multidrug resistance protein D"/>
    <property type="match status" value="1"/>
</dbReference>
<evidence type="ECO:0000313" key="10">
    <source>
        <dbReference type="Proteomes" id="UP000654918"/>
    </source>
</evidence>
<feature type="transmembrane region" description="Helical" evidence="7">
    <location>
        <begin position="66"/>
        <end position="96"/>
    </location>
</feature>
<dbReference type="InterPro" id="IPR011701">
    <property type="entry name" value="MFS"/>
</dbReference>
<dbReference type="GO" id="GO:0022857">
    <property type="term" value="F:transmembrane transporter activity"/>
    <property type="evidence" value="ECO:0007669"/>
    <property type="project" value="InterPro"/>
</dbReference>
<evidence type="ECO:0000256" key="6">
    <source>
        <dbReference type="SAM" id="MobiDB-lite"/>
    </source>
</evidence>
<feature type="region of interest" description="Disordered" evidence="6">
    <location>
        <begin position="22"/>
        <end position="52"/>
    </location>
</feature>
<evidence type="ECO:0000256" key="2">
    <source>
        <dbReference type="ARBA" id="ARBA00022448"/>
    </source>
</evidence>
<dbReference type="GO" id="GO:0005886">
    <property type="term" value="C:plasma membrane"/>
    <property type="evidence" value="ECO:0007669"/>
    <property type="project" value="TreeGrafter"/>
</dbReference>
<feature type="transmembrane region" description="Helical" evidence="7">
    <location>
        <begin position="334"/>
        <end position="359"/>
    </location>
</feature>
<dbReference type="Pfam" id="PF07690">
    <property type="entry name" value="MFS_1"/>
    <property type="match status" value="1"/>
</dbReference>
<evidence type="ECO:0000313" key="9">
    <source>
        <dbReference type="EMBL" id="KAF6836453.1"/>
    </source>
</evidence>
<feature type="transmembrane region" description="Helical" evidence="7">
    <location>
        <begin position="135"/>
        <end position="155"/>
    </location>
</feature>
<sequence>MDVSGNQSTKVESWYFGIGRDNDPQRLNTGNTGGSVRLDHSADNGKELDEDPEMTKEVEINYPQGISLVLIMTALSLGLFEFALDATIVATAIPVITTEFRSLADAGWYGSAYLMTIASLQVPWGKLYSFFTPRWIFLSALAIFAGGSVVCAIAPNSTILILGRAVQGIGGAGLTGGVYVILALVIPREKTPIFLGAFGAIFTGASSLGPIIGGFFTEKLSWRWCFWINIPFSALSAIIVLLYLKVPPTVKTVESHGKDILRQMDLAGVVLITGIIALFVTAMESGGIKHEWDSGFVVGTLMGFITLCVIFAFEQYLMGENALLQAKFLANQKIAFLCIFAFMLSSVAYSIQFNLLIYFQAVKGFTPAQSGVNVLPMLIGGAFCTLVSSIAYSKFKNDWVYCVLSGALAVLGSALFLPLSPDSGTAQYIIAQIIVAFGYGLGTQVPVLAVQGTVNPQDIPTATTIVLLFQLFSGALAVAAAQNLFNNIMLQTALRLAPSLSAGQILAAGSTKLARLFPVDVAPNVITAYMEGLRASWAMAVGFAGSALGAGMFVGT</sequence>
<keyword evidence="3 7" id="KW-0812">Transmembrane</keyword>
<dbReference type="Proteomes" id="UP000654918">
    <property type="component" value="Unassembled WGS sequence"/>
</dbReference>
<feature type="transmembrane region" description="Helical" evidence="7">
    <location>
        <begin position="371"/>
        <end position="392"/>
    </location>
</feature>
<reference evidence="9" key="1">
    <citation type="journal article" date="2020" name="Phytopathology">
        <title>Genome Sequence Resources of Colletotrichum truncatum, C. plurivorum, C. musicola, and C. sojae: Four Species Pathogenic to Soybean (Glycine max).</title>
        <authorList>
            <person name="Rogerio F."/>
            <person name="Boufleur T.R."/>
            <person name="Ciampi-Guillardi M."/>
            <person name="Sukno S.A."/>
            <person name="Thon M.R."/>
            <person name="Massola Junior N.S."/>
            <person name="Baroncelli R."/>
        </authorList>
    </citation>
    <scope>NUCLEOTIDE SEQUENCE</scope>
    <source>
        <strain evidence="9">LFN00145</strain>
    </source>
</reference>
<feature type="transmembrane region" description="Helical" evidence="7">
    <location>
        <begin position="429"/>
        <end position="450"/>
    </location>
</feature>
<feature type="transmembrane region" description="Helical" evidence="7">
    <location>
        <begin position="535"/>
        <end position="555"/>
    </location>
</feature>
<gene>
    <name evidence="9" type="ORF">CPLU01_03737</name>
</gene>
<evidence type="ECO:0000256" key="5">
    <source>
        <dbReference type="ARBA" id="ARBA00023136"/>
    </source>
</evidence>
<dbReference type="PROSITE" id="PS50850">
    <property type="entry name" value="MFS"/>
    <property type="match status" value="1"/>
</dbReference>
<feature type="transmembrane region" description="Helical" evidence="7">
    <location>
        <begin position="399"/>
        <end position="417"/>
    </location>
</feature>
<dbReference type="SUPFAM" id="SSF103473">
    <property type="entry name" value="MFS general substrate transporter"/>
    <property type="match status" value="1"/>
</dbReference>
<dbReference type="InterPro" id="IPR020846">
    <property type="entry name" value="MFS_dom"/>
</dbReference>